<feature type="compositionally biased region" description="Polar residues" evidence="1">
    <location>
        <begin position="150"/>
        <end position="163"/>
    </location>
</feature>
<feature type="region of interest" description="Disordered" evidence="1">
    <location>
        <begin position="1"/>
        <end position="27"/>
    </location>
</feature>
<organism evidence="2">
    <name type="scientific">Capitella teleta</name>
    <name type="common">Polychaete worm</name>
    <dbReference type="NCBI Taxonomy" id="283909"/>
    <lineage>
        <taxon>Eukaryota</taxon>
        <taxon>Metazoa</taxon>
        <taxon>Spiralia</taxon>
        <taxon>Lophotrochozoa</taxon>
        <taxon>Annelida</taxon>
        <taxon>Polychaeta</taxon>
        <taxon>Sedentaria</taxon>
        <taxon>Scolecida</taxon>
        <taxon>Capitellidae</taxon>
        <taxon>Capitella</taxon>
    </lineage>
</organism>
<protein>
    <submittedName>
        <fullName evidence="2 3">Uncharacterized protein</fullName>
    </submittedName>
</protein>
<dbReference type="EnsemblMetazoa" id="CapteT224653">
    <property type="protein sequence ID" value="CapteP224653"/>
    <property type="gene ID" value="CapteG224653"/>
</dbReference>
<evidence type="ECO:0000256" key="1">
    <source>
        <dbReference type="SAM" id="MobiDB-lite"/>
    </source>
</evidence>
<feature type="compositionally biased region" description="Pro residues" evidence="1">
    <location>
        <begin position="344"/>
        <end position="399"/>
    </location>
</feature>
<gene>
    <name evidence="2" type="ORF">CAPTEDRAFT_224653</name>
</gene>
<evidence type="ECO:0000313" key="2">
    <source>
        <dbReference type="EMBL" id="ELU02090.1"/>
    </source>
</evidence>
<dbReference type="HOGENOM" id="CLU_586961_0_0_1"/>
<dbReference type="EMBL" id="AMQN01009005">
    <property type="status" value="NOT_ANNOTATED_CDS"/>
    <property type="molecule type" value="Genomic_DNA"/>
</dbReference>
<reference evidence="2 4" key="2">
    <citation type="journal article" date="2013" name="Nature">
        <title>Insights into bilaterian evolution from three spiralian genomes.</title>
        <authorList>
            <person name="Simakov O."/>
            <person name="Marletaz F."/>
            <person name="Cho S.J."/>
            <person name="Edsinger-Gonzales E."/>
            <person name="Havlak P."/>
            <person name="Hellsten U."/>
            <person name="Kuo D.H."/>
            <person name="Larsson T."/>
            <person name="Lv J."/>
            <person name="Arendt D."/>
            <person name="Savage R."/>
            <person name="Osoegawa K."/>
            <person name="de Jong P."/>
            <person name="Grimwood J."/>
            <person name="Chapman J.A."/>
            <person name="Shapiro H."/>
            <person name="Aerts A."/>
            <person name="Otillar R.P."/>
            <person name="Terry A.Y."/>
            <person name="Boore J.L."/>
            <person name="Grigoriev I.V."/>
            <person name="Lindberg D.R."/>
            <person name="Seaver E.C."/>
            <person name="Weisblat D.A."/>
            <person name="Putnam N.H."/>
            <person name="Rokhsar D.S."/>
        </authorList>
    </citation>
    <scope>NUCLEOTIDE SEQUENCE</scope>
    <source>
        <strain evidence="2 4">I ESC-2004</strain>
    </source>
</reference>
<proteinExistence type="predicted"/>
<evidence type="ECO:0000313" key="4">
    <source>
        <dbReference type="Proteomes" id="UP000014760"/>
    </source>
</evidence>
<reference evidence="3" key="3">
    <citation type="submission" date="2015-06" db="UniProtKB">
        <authorList>
            <consortium name="EnsemblMetazoa"/>
        </authorList>
    </citation>
    <scope>IDENTIFICATION</scope>
</reference>
<feature type="compositionally biased region" description="Low complexity" evidence="1">
    <location>
        <begin position="140"/>
        <end position="149"/>
    </location>
</feature>
<reference evidence="4" key="1">
    <citation type="submission" date="2012-12" db="EMBL/GenBank/DDBJ databases">
        <authorList>
            <person name="Hellsten U."/>
            <person name="Grimwood J."/>
            <person name="Chapman J.A."/>
            <person name="Shapiro H."/>
            <person name="Aerts A."/>
            <person name="Otillar R.P."/>
            <person name="Terry A.Y."/>
            <person name="Boore J.L."/>
            <person name="Simakov O."/>
            <person name="Marletaz F."/>
            <person name="Cho S.-J."/>
            <person name="Edsinger-Gonzales E."/>
            <person name="Havlak P."/>
            <person name="Kuo D.-H."/>
            <person name="Larsson T."/>
            <person name="Lv J."/>
            <person name="Arendt D."/>
            <person name="Savage R."/>
            <person name="Osoegawa K."/>
            <person name="de Jong P."/>
            <person name="Lindberg D.R."/>
            <person name="Seaver E.C."/>
            <person name="Weisblat D.A."/>
            <person name="Putnam N.H."/>
            <person name="Grigoriev I.V."/>
            <person name="Rokhsar D.S."/>
        </authorList>
    </citation>
    <scope>NUCLEOTIDE SEQUENCE</scope>
    <source>
        <strain evidence="4">I ESC-2004</strain>
    </source>
</reference>
<evidence type="ECO:0000313" key="3">
    <source>
        <dbReference type="EnsemblMetazoa" id="CapteP224653"/>
    </source>
</evidence>
<feature type="compositionally biased region" description="Pro residues" evidence="1">
    <location>
        <begin position="409"/>
        <end position="418"/>
    </location>
</feature>
<sequence>MFGKRKKKRQPSFTLPKNPHKFRYGSSPVLANDDYIGTWTMMRSKKTSKNPAAPPVKGFMQLNSKISAGLDPGEISTWLRDQKEQTVCHKRPPALPKRNPETRLSASSSDQKFQIPNVPPADYDTDDVTPESGYNTPEPSSSESDFSLSGQRPSLPQTPSTWHPGQRVAACQEPPAHDVEAVYESTFPGQNHTENIYDRSLPVPMTVSELAMQNTDLQICPPPPPPEFMDAGNAPLPLQSNAPPPPPVTLPKTLKKTPRPSPPAAMAAEVADPHALPFKVNLRPVSSRPLKMDTAVPPPTAPKTRRPSDCLPPPPTIPKGPKARSPPLPPPPPHSLLDDISGMPPQPPPPPPVAFPPPPPELHSPLVPPPPLCPQGAFVPPPPAGAPPPPPPPPPPSAPGVPGTRLPAEIPPPPPPLRLPNEPNNPEGLCAQLAGVTLKSSSSDFGEFISMKYNSVLTSNNFANDG</sequence>
<feature type="compositionally biased region" description="Polar residues" evidence="1">
    <location>
        <begin position="102"/>
        <end position="114"/>
    </location>
</feature>
<feature type="region of interest" description="Disordered" evidence="1">
    <location>
        <begin position="216"/>
        <end position="428"/>
    </location>
</feature>
<feature type="compositionally biased region" description="Basic residues" evidence="1">
    <location>
        <begin position="1"/>
        <end position="10"/>
    </location>
</feature>
<dbReference type="AlphaFoldDB" id="R7U6V0"/>
<dbReference type="Proteomes" id="UP000014760">
    <property type="component" value="Unassembled WGS sequence"/>
</dbReference>
<feature type="compositionally biased region" description="Pro residues" evidence="1">
    <location>
        <begin position="310"/>
        <end position="334"/>
    </location>
</feature>
<feature type="region of interest" description="Disordered" evidence="1">
    <location>
        <begin position="64"/>
        <end position="179"/>
    </location>
</feature>
<dbReference type="OMA" id="DNTDCSA"/>
<keyword evidence="4" id="KW-1185">Reference proteome</keyword>
<accession>R7U6V0</accession>
<dbReference type="EMBL" id="KB304376">
    <property type="protein sequence ID" value="ELU02090.1"/>
    <property type="molecule type" value="Genomic_DNA"/>
</dbReference>
<name>R7U6V0_CAPTE</name>